<dbReference type="InterPro" id="IPR016040">
    <property type="entry name" value="NAD(P)-bd_dom"/>
</dbReference>
<dbReference type="SUPFAM" id="SSF51735">
    <property type="entry name" value="NAD(P)-binding Rossmann-fold domains"/>
    <property type="match status" value="1"/>
</dbReference>
<feature type="domain" description="NAD(P)-binding" evidence="1">
    <location>
        <begin position="12"/>
        <end position="173"/>
    </location>
</feature>
<dbReference type="InterPro" id="IPR051604">
    <property type="entry name" value="Ergot_Alk_Oxidoreductase"/>
</dbReference>
<evidence type="ECO:0000313" key="4">
    <source>
        <dbReference type="Proteomes" id="UP001272987"/>
    </source>
</evidence>
<reference evidence="2 4" key="1">
    <citation type="journal article" date="2023" name="Microb. Genom.">
        <title>Mesoterricola silvestris gen. nov., sp. nov., Mesoterricola sediminis sp. nov., Geothrix oryzae sp. nov., Geothrix edaphica sp. nov., Geothrix rubra sp. nov., and Geothrix limicola sp. nov., six novel members of Acidobacteriota isolated from soils.</title>
        <authorList>
            <person name="Weisberg A.J."/>
            <person name="Pearce E."/>
            <person name="Kramer C.G."/>
            <person name="Chang J.H."/>
            <person name="Clarke C.R."/>
        </authorList>
    </citation>
    <scope>NUCLEOTIDE SEQUENCE</scope>
    <source>
        <strain evidence="3 4">NB05-1H</strain>
        <strain evidence="2">NRRL_B-16521</strain>
    </source>
</reference>
<dbReference type="PANTHER" id="PTHR43162">
    <property type="match status" value="1"/>
</dbReference>
<keyword evidence="4" id="KW-1185">Reference proteome</keyword>
<accession>A0AAP6ECR0</accession>
<dbReference type="AlphaFoldDB" id="A0AAP6ECR0"/>
<name>A0AAP6ECR0_9ACTN</name>
<dbReference type="Pfam" id="PF13460">
    <property type="entry name" value="NAD_binding_10"/>
    <property type="match status" value="1"/>
</dbReference>
<sequence>MTTYTDAVLVLGATGKVGRRLVPALRAAGRQVKAVSRTGAERFDWAEQGTWAGALAGVGAVHLLAPEDPGLAGPFVEQAVGAGVRRFVALSGRGMDGVAPDTFQGMAAAEKAVRESGVEWTVLRPNNFHQNFDEDLWQAPLRAGYLALPAGDVPEPFVDVRDIAEVAAALLTSDGLQGEVYDLSGSRALTFAEAVAEISRVAEHPIAYKELTPEEYRSELLDQGFPEEAAHELNALFAAMRAGHFAVPTDTVARVLGREPVSFTEYAERAAAAGAWR</sequence>
<dbReference type="Gene3D" id="3.90.25.10">
    <property type="entry name" value="UDP-galactose 4-epimerase, domain 1"/>
    <property type="match status" value="1"/>
</dbReference>
<gene>
    <name evidence="2" type="ORF">PV399_02280</name>
    <name evidence="3" type="ORF">PV666_24080</name>
</gene>
<dbReference type="EMBL" id="JARAWP010000014">
    <property type="protein sequence ID" value="MDX3020947.1"/>
    <property type="molecule type" value="Genomic_DNA"/>
</dbReference>
<evidence type="ECO:0000313" key="2">
    <source>
        <dbReference type="EMBL" id="MDX2958547.1"/>
    </source>
</evidence>
<dbReference type="Gene3D" id="3.40.50.720">
    <property type="entry name" value="NAD(P)-binding Rossmann-like Domain"/>
    <property type="match status" value="1"/>
</dbReference>
<dbReference type="InterPro" id="IPR036291">
    <property type="entry name" value="NAD(P)-bd_dom_sf"/>
</dbReference>
<dbReference type="Proteomes" id="UP001282288">
    <property type="component" value="Unassembled WGS sequence"/>
</dbReference>
<protein>
    <submittedName>
        <fullName evidence="2">NAD(P)H-binding protein</fullName>
    </submittedName>
</protein>
<evidence type="ECO:0000313" key="5">
    <source>
        <dbReference type="Proteomes" id="UP001282288"/>
    </source>
</evidence>
<dbReference type="RefSeq" id="WP_010358978.1">
    <property type="nucleotide sequence ID" value="NZ_BCMK01000106.1"/>
</dbReference>
<dbReference type="EMBL" id="JARAWC010000001">
    <property type="protein sequence ID" value="MDX2958547.1"/>
    <property type="molecule type" value="Genomic_DNA"/>
</dbReference>
<dbReference type="Proteomes" id="UP001272987">
    <property type="component" value="Unassembled WGS sequence"/>
</dbReference>
<comment type="caution">
    <text evidence="2">The sequence shown here is derived from an EMBL/GenBank/DDBJ whole genome shotgun (WGS) entry which is preliminary data.</text>
</comment>
<proteinExistence type="predicted"/>
<dbReference type="GeneID" id="69808596"/>
<evidence type="ECO:0000259" key="1">
    <source>
        <dbReference type="Pfam" id="PF13460"/>
    </source>
</evidence>
<dbReference type="PANTHER" id="PTHR43162:SF1">
    <property type="entry name" value="PRESTALK A DIFFERENTIATION PROTEIN A"/>
    <property type="match status" value="1"/>
</dbReference>
<organism evidence="2 5">
    <name type="scientific">Streptomyces acidiscabies</name>
    <dbReference type="NCBI Taxonomy" id="42234"/>
    <lineage>
        <taxon>Bacteria</taxon>
        <taxon>Bacillati</taxon>
        <taxon>Actinomycetota</taxon>
        <taxon>Actinomycetes</taxon>
        <taxon>Kitasatosporales</taxon>
        <taxon>Streptomycetaceae</taxon>
        <taxon>Streptomyces</taxon>
    </lineage>
</organism>
<evidence type="ECO:0000313" key="3">
    <source>
        <dbReference type="EMBL" id="MDX3020947.1"/>
    </source>
</evidence>